<accession>A0ABS5T2J1</accession>
<dbReference type="EMBL" id="JABBFR010000041">
    <property type="protein sequence ID" value="MBT0725730.1"/>
    <property type="molecule type" value="Genomic_DNA"/>
</dbReference>
<feature type="non-terminal residue" evidence="2">
    <location>
        <position position="182"/>
    </location>
</feature>
<reference evidence="2 3" key="1">
    <citation type="submission" date="2020-04" db="EMBL/GenBank/DDBJ databases">
        <title>Genome sequencing of Rosenbergiella species.</title>
        <authorList>
            <person name="Alvarez-Perez S."/>
            <person name="Lievens B."/>
        </authorList>
    </citation>
    <scope>NUCLEOTIDE SEQUENCE [LARGE SCALE GENOMIC DNA]</scope>
    <source>
        <strain evidence="2 3">S61</strain>
    </source>
</reference>
<evidence type="ECO:0000259" key="1">
    <source>
        <dbReference type="Pfam" id="PF13006"/>
    </source>
</evidence>
<dbReference type="RefSeq" id="WP_214238332.1">
    <property type="nucleotide sequence ID" value="NZ_JABBFR010000041.1"/>
</dbReference>
<dbReference type="Pfam" id="PF13006">
    <property type="entry name" value="Nterm_IS4"/>
    <property type="match status" value="1"/>
</dbReference>
<keyword evidence="3" id="KW-1185">Reference proteome</keyword>
<gene>
    <name evidence="2" type="ORF">HH682_15195</name>
</gene>
<evidence type="ECO:0000313" key="3">
    <source>
        <dbReference type="Proteomes" id="UP000790096"/>
    </source>
</evidence>
<dbReference type="Proteomes" id="UP000790096">
    <property type="component" value="Unassembled WGS sequence"/>
</dbReference>
<dbReference type="InterPro" id="IPR024473">
    <property type="entry name" value="Transposases_IS4_N"/>
</dbReference>
<organism evidence="2 3">
    <name type="scientific">Rosenbergiella gaditana</name>
    <dbReference type="NCBI Taxonomy" id="2726987"/>
    <lineage>
        <taxon>Bacteria</taxon>
        <taxon>Pseudomonadati</taxon>
        <taxon>Pseudomonadota</taxon>
        <taxon>Gammaproteobacteria</taxon>
        <taxon>Enterobacterales</taxon>
        <taxon>Erwiniaceae</taxon>
        <taxon>Rosenbergiella</taxon>
    </lineage>
</organism>
<name>A0ABS5T2J1_9GAMM</name>
<comment type="caution">
    <text evidence="2">The sequence shown here is derived from an EMBL/GenBank/DDBJ whole genome shotgun (WGS) entry which is preliminary data.</text>
</comment>
<protein>
    <submittedName>
        <fullName evidence="2">IS4 family transposase</fullName>
    </submittedName>
</protein>
<proteinExistence type="predicted"/>
<dbReference type="PANTHER" id="PTHR37529">
    <property type="entry name" value="TRANSPOSASE INSG FOR INSERTION SEQUENCE ELEMENT IS4-RELATED"/>
    <property type="match status" value="1"/>
</dbReference>
<sequence>MELSQALGIINLTAPDEVQSLADLLSPDLIQQAFSLTDTVTLRKRKLPLESMVWLVIGMAIFNNKPMSHIVNLMDIVDRTGRSFTAPSSVIARRKTLGEDAIRVLFDITQQHWHAEAKHPLWHGLTLNTVDGVVWHTQDTPENAEAFGKASNQHSEHGYPQVRMVCLMELSSHLLRASVSGR</sequence>
<feature type="domain" description="Transposase IS4 N-terminal" evidence="1">
    <location>
        <begin position="16"/>
        <end position="107"/>
    </location>
</feature>
<evidence type="ECO:0000313" key="2">
    <source>
        <dbReference type="EMBL" id="MBT0725730.1"/>
    </source>
</evidence>
<dbReference type="PANTHER" id="PTHR37529:SF1">
    <property type="entry name" value="TRANSPOSASE INSG FOR INSERTION SEQUENCE ELEMENT IS4-RELATED"/>
    <property type="match status" value="1"/>
</dbReference>